<evidence type="ECO:0000256" key="14">
    <source>
        <dbReference type="ARBA" id="ARBA00023180"/>
    </source>
</evidence>
<keyword evidence="5" id="KW-0813">Transport</keyword>
<evidence type="ECO:0000256" key="6">
    <source>
        <dbReference type="ARBA" id="ARBA00022630"/>
    </source>
</evidence>
<dbReference type="PIRSF" id="PIRSF017205">
    <property type="entry name" value="ERO1"/>
    <property type="match status" value="1"/>
</dbReference>
<dbReference type="PANTHER" id="PTHR12613">
    <property type="entry name" value="ERO1-RELATED"/>
    <property type="match status" value="1"/>
</dbReference>
<evidence type="ECO:0000256" key="17">
    <source>
        <dbReference type="PIRSR" id="PIRSR017205-2"/>
    </source>
</evidence>
<comment type="similarity">
    <text evidence="3">Belongs to the EROs family.</text>
</comment>
<keyword evidence="7" id="KW-0732">Signal</keyword>
<evidence type="ECO:0000256" key="12">
    <source>
        <dbReference type="ARBA" id="ARBA00023136"/>
    </source>
</evidence>
<feature type="binding site" evidence="17">
    <location>
        <position position="264"/>
    </location>
    <ligand>
        <name>FAD</name>
        <dbReference type="ChEBI" id="CHEBI:57692"/>
    </ligand>
</feature>
<dbReference type="Pfam" id="PF04137">
    <property type="entry name" value="ERO1"/>
    <property type="match status" value="1"/>
</dbReference>
<evidence type="ECO:0000256" key="13">
    <source>
        <dbReference type="ARBA" id="ARBA00023157"/>
    </source>
</evidence>
<feature type="disulfide bond" description="Redox-active" evidence="18">
    <location>
        <begin position="398"/>
        <end position="401"/>
    </location>
</feature>
<evidence type="ECO:0000256" key="1">
    <source>
        <dbReference type="ARBA" id="ARBA00001974"/>
    </source>
</evidence>
<keyword evidence="11" id="KW-0560">Oxidoreductase</keyword>
<name>A0A438CH07_VITVI</name>
<accession>A0A438CH07</accession>
<feature type="binding site" evidence="17">
    <location>
        <position position="294"/>
    </location>
    <ligand>
        <name>FAD</name>
        <dbReference type="ChEBI" id="CHEBI:57692"/>
    </ligand>
</feature>
<evidence type="ECO:0000256" key="10">
    <source>
        <dbReference type="ARBA" id="ARBA00022982"/>
    </source>
</evidence>
<keyword evidence="8" id="KW-0256">Endoplasmic reticulum</keyword>
<feature type="disulfide bond" description="Redox-active" evidence="18">
    <location>
        <begin position="136"/>
        <end position="141"/>
    </location>
</feature>
<dbReference type="GO" id="GO:0034975">
    <property type="term" value="P:protein folding in endoplasmic reticulum"/>
    <property type="evidence" value="ECO:0007669"/>
    <property type="project" value="InterPro"/>
</dbReference>
<evidence type="ECO:0000313" key="19">
    <source>
        <dbReference type="EMBL" id="RVW22507.1"/>
    </source>
</evidence>
<dbReference type="GO" id="GO:0015035">
    <property type="term" value="F:protein-disulfide reductase activity"/>
    <property type="evidence" value="ECO:0007669"/>
    <property type="project" value="InterPro"/>
</dbReference>
<dbReference type="SUPFAM" id="SSF110019">
    <property type="entry name" value="ERO1-like"/>
    <property type="match status" value="1"/>
</dbReference>
<evidence type="ECO:0000256" key="16">
    <source>
        <dbReference type="PIRSR" id="PIRSR017205-1"/>
    </source>
</evidence>
<feature type="active site" evidence="16">
    <location>
        <position position="401"/>
    </location>
</feature>
<keyword evidence="9 17" id="KW-0274">FAD</keyword>
<keyword evidence="13 18" id="KW-1015">Disulfide bond</keyword>
<evidence type="ECO:0000256" key="4">
    <source>
        <dbReference type="ARBA" id="ARBA00011802"/>
    </source>
</evidence>
<evidence type="ECO:0000256" key="2">
    <source>
        <dbReference type="ARBA" id="ARBA00004367"/>
    </source>
</evidence>
<gene>
    <name evidence="19" type="primary">AERO1_5</name>
    <name evidence="19" type="ORF">CK203_107296</name>
</gene>
<evidence type="ECO:0000256" key="3">
    <source>
        <dbReference type="ARBA" id="ARBA00008277"/>
    </source>
</evidence>
<dbReference type="GO" id="GO:0016972">
    <property type="term" value="F:thiol oxidase activity"/>
    <property type="evidence" value="ECO:0007669"/>
    <property type="project" value="InterPro"/>
</dbReference>
<dbReference type="GO" id="GO:0071949">
    <property type="term" value="F:FAD binding"/>
    <property type="evidence" value="ECO:0007669"/>
    <property type="project" value="InterPro"/>
</dbReference>
<keyword evidence="10" id="KW-0249">Electron transport</keyword>
<evidence type="ECO:0000313" key="20">
    <source>
        <dbReference type="Proteomes" id="UP000288805"/>
    </source>
</evidence>
<evidence type="ECO:0000256" key="5">
    <source>
        <dbReference type="ARBA" id="ARBA00022448"/>
    </source>
</evidence>
<dbReference type="EMBL" id="QGNW01002231">
    <property type="protein sequence ID" value="RVW22507.1"/>
    <property type="molecule type" value="Genomic_DNA"/>
</dbReference>
<comment type="subcellular location">
    <subcellularLocation>
        <location evidence="2">Endoplasmic reticulum membrane</location>
        <topology evidence="2">Peripheral membrane protein</topology>
        <orientation evidence="2">Lumenal side</orientation>
    </subcellularLocation>
</comment>
<feature type="active site" description="Nucleophile" evidence="16">
    <location>
        <position position="398"/>
    </location>
</feature>
<dbReference type="AlphaFoldDB" id="A0A438CH07"/>
<keyword evidence="14" id="KW-0325">Glycoprotein</keyword>
<evidence type="ECO:0000256" key="7">
    <source>
        <dbReference type="ARBA" id="ARBA00022729"/>
    </source>
</evidence>
<protein>
    <submittedName>
        <fullName evidence="19">Endoplasmic reticulum oxidoreductin-1</fullName>
    </submittedName>
</protein>
<dbReference type="InterPro" id="IPR007266">
    <property type="entry name" value="Ero1"/>
</dbReference>
<feature type="binding site" evidence="17">
    <location>
        <position position="222"/>
    </location>
    <ligand>
        <name>FAD</name>
        <dbReference type="ChEBI" id="CHEBI:57692"/>
    </ligand>
</feature>
<comment type="cofactor">
    <cofactor evidence="1 17">
        <name>FAD</name>
        <dbReference type="ChEBI" id="CHEBI:57692"/>
    </cofactor>
</comment>
<evidence type="ECO:0000256" key="15">
    <source>
        <dbReference type="ARBA" id="ARBA00023284"/>
    </source>
</evidence>
<evidence type="ECO:0000256" key="8">
    <source>
        <dbReference type="ARBA" id="ARBA00022824"/>
    </source>
</evidence>
<dbReference type="PANTHER" id="PTHR12613:SF0">
    <property type="entry name" value="ERO1-LIKE PROTEIN"/>
    <property type="match status" value="1"/>
</dbReference>
<evidence type="ECO:0000256" key="18">
    <source>
        <dbReference type="PIRSR" id="PIRSR017205-3"/>
    </source>
</evidence>
<feature type="binding site" evidence="17">
    <location>
        <position position="233"/>
    </location>
    <ligand>
        <name>FAD</name>
        <dbReference type="ChEBI" id="CHEBI:57692"/>
    </ligand>
</feature>
<evidence type="ECO:0000256" key="11">
    <source>
        <dbReference type="ARBA" id="ARBA00023002"/>
    </source>
</evidence>
<organism evidence="19 20">
    <name type="scientific">Vitis vinifera</name>
    <name type="common">Grape</name>
    <dbReference type="NCBI Taxonomy" id="29760"/>
    <lineage>
        <taxon>Eukaryota</taxon>
        <taxon>Viridiplantae</taxon>
        <taxon>Streptophyta</taxon>
        <taxon>Embryophyta</taxon>
        <taxon>Tracheophyta</taxon>
        <taxon>Spermatophyta</taxon>
        <taxon>Magnoliopsida</taxon>
        <taxon>eudicotyledons</taxon>
        <taxon>Gunneridae</taxon>
        <taxon>Pentapetalae</taxon>
        <taxon>rosids</taxon>
        <taxon>Vitales</taxon>
        <taxon>Vitaceae</taxon>
        <taxon>Viteae</taxon>
        <taxon>Vitis</taxon>
    </lineage>
</organism>
<reference evidence="19 20" key="1">
    <citation type="journal article" date="2018" name="PLoS Genet.">
        <title>Population sequencing reveals clonal diversity and ancestral inbreeding in the grapevine cultivar Chardonnay.</title>
        <authorList>
            <person name="Roach M.J."/>
            <person name="Johnson D.L."/>
            <person name="Bohlmann J."/>
            <person name="van Vuuren H.J."/>
            <person name="Jones S.J."/>
            <person name="Pretorius I.S."/>
            <person name="Schmidt S.A."/>
            <person name="Borneman A.R."/>
        </authorList>
    </citation>
    <scope>NUCLEOTIDE SEQUENCE [LARGE SCALE GENOMIC DNA]</scope>
    <source>
        <strain evidence="20">cv. Chardonnay</strain>
        <tissue evidence="19">Leaf</tissue>
    </source>
</reference>
<keyword evidence="12" id="KW-0472">Membrane</keyword>
<dbReference type="GO" id="GO:0005789">
    <property type="term" value="C:endoplasmic reticulum membrane"/>
    <property type="evidence" value="ECO:0007669"/>
    <property type="project" value="UniProtKB-SubCell"/>
</dbReference>
<feature type="binding site" evidence="17">
    <location>
        <position position="220"/>
    </location>
    <ligand>
        <name>FAD</name>
        <dbReference type="ChEBI" id="CHEBI:57692"/>
    </ligand>
</feature>
<keyword evidence="6" id="KW-0285">Flavoprotein</keyword>
<comment type="caution">
    <text evidence="19">The sequence shown here is derived from an EMBL/GenBank/DDBJ whole genome shotgun (WGS) entry which is preliminary data.</text>
</comment>
<evidence type="ECO:0000256" key="9">
    <source>
        <dbReference type="ARBA" id="ARBA00022827"/>
    </source>
</evidence>
<sequence>MAESREKKESRRQVWRWSLGAPLLAVLVATAITSIAFPEISLFNGNTNDNRKFCHCAQDSLKYTGIVEDCCCHYETVSLNEEVLHPWLQELVTMPFFRYFKNALKVELEIGVFLEIFCDWLSCGVTALFWPDDGMCKLRDCSVCECPESEFPEPFKSPFKRTLQSDNLACQEGKPQATVDRTLDSKAFRGWIETDNPWTNDDETDNAEMTYVNLQLNPERYTGYAGPSARRIWDAIYSENCPNHSHGETLQEKNLLYKLISGLHSSISIHIAADYLLDETTNLWGQNLGLMHDRVLRYPDRVRNLYFTFLFVLRAMRKVSIYRISLLEQAEYNTGNHAEDLKTQSLMRQLLCNPKLQAACPLSFDEAKLWQGQSGPELKQQFQKQFKHISALMDCVGCEKCRLWGKLQILGLGTALKILFSVDDQNHTPLQLQRNEVIALVNLLSRLSVSFKLVNEIRPSAEKLMGGQISAAPVLENRPWQRIWEFMDRLRYFTSLPLHAINSFT</sequence>
<dbReference type="Proteomes" id="UP000288805">
    <property type="component" value="Unassembled WGS sequence"/>
</dbReference>
<comment type="subunit">
    <text evidence="4">May function both as a monomer and a homodimer.</text>
</comment>
<feature type="binding site" evidence="17">
    <location>
        <position position="261"/>
    </location>
    <ligand>
        <name>FAD</name>
        <dbReference type="ChEBI" id="CHEBI:57692"/>
    </ligand>
</feature>
<dbReference type="InterPro" id="IPR037192">
    <property type="entry name" value="ERO1-like_sf"/>
</dbReference>
<keyword evidence="15" id="KW-0676">Redox-active center</keyword>
<proteinExistence type="inferred from homology"/>